<name>A0A1Y3BNY5_EURMA</name>
<sequence>MTYGGLYREQSWHIVFTTLQHLVWILGIKPNNSRAYKLSNYFPANNSNSSQIQSDQHQSSNVEQIGSTPNDLPVLTAMLSRLFECTQ</sequence>
<proteinExistence type="predicted"/>
<gene>
    <name evidence="2" type="ORF">BLA29_013381</name>
</gene>
<dbReference type="OrthoDB" id="294853at2759"/>
<accession>A0A1Y3BNY5</accession>
<dbReference type="AlphaFoldDB" id="A0A1Y3BNY5"/>
<feature type="compositionally biased region" description="Low complexity" evidence="1">
    <location>
        <begin position="47"/>
        <end position="61"/>
    </location>
</feature>
<evidence type="ECO:0000313" key="3">
    <source>
        <dbReference type="Proteomes" id="UP000194236"/>
    </source>
</evidence>
<reference evidence="2 3" key="1">
    <citation type="submission" date="2017-03" db="EMBL/GenBank/DDBJ databases">
        <title>Genome Survey of Euroglyphus maynei.</title>
        <authorList>
            <person name="Arlian L.G."/>
            <person name="Morgan M.S."/>
            <person name="Rider S.D."/>
        </authorList>
    </citation>
    <scope>NUCLEOTIDE SEQUENCE [LARGE SCALE GENOMIC DNA]</scope>
    <source>
        <strain evidence="2">Arlian Lab</strain>
        <tissue evidence="2">Whole body</tissue>
    </source>
</reference>
<dbReference type="Proteomes" id="UP000194236">
    <property type="component" value="Unassembled WGS sequence"/>
</dbReference>
<keyword evidence="3" id="KW-1185">Reference proteome</keyword>
<dbReference type="EMBL" id="MUJZ01011755">
    <property type="protein sequence ID" value="OTF81787.1"/>
    <property type="molecule type" value="Genomic_DNA"/>
</dbReference>
<organism evidence="2 3">
    <name type="scientific">Euroglyphus maynei</name>
    <name type="common">Mayne's house dust mite</name>
    <dbReference type="NCBI Taxonomy" id="6958"/>
    <lineage>
        <taxon>Eukaryota</taxon>
        <taxon>Metazoa</taxon>
        <taxon>Ecdysozoa</taxon>
        <taxon>Arthropoda</taxon>
        <taxon>Chelicerata</taxon>
        <taxon>Arachnida</taxon>
        <taxon>Acari</taxon>
        <taxon>Acariformes</taxon>
        <taxon>Sarcoptiformes</taxon>
        <taxon>Astigmata</taxon>
        <taxon>Psoroptidia</taxon>
        <taxon>Analgoidea</taxon>
        <taxon>Pyroglyphidae</taxon>
        <taxon>Pyroglyphinae</taxon>
        <taxon>Euroglyphus</taxon>
    </lineage>
</organism>
<protein>
    <submittedName>
        <fullName evidence="2">Uncharacterized protein</fullName>
    </submittedName>
</protein>
<feature type="region of interest" description="Disordered" evidence="1">
    <location>
        <begin position="47"/>
        <end position="68"/>
    </location>
</feature>
<evidence type="ECO:0000313" key="2">
    <source>
        <dbReference type="EMBL" id="OTF81787.1"/>
    </source>
</evidence>
<evidence type="ECO:0000256" key="1">
    <source>
        <dbReference type="SAM" id="MobiDB-lite"/>
    </source>
</evidence>
<comment type="caution">
    <text evidence="2">The sequence shown here is derived from an EMBL/GenBank/DDBJ whole genome shotgun (WGS) entry which is preliminary data.</text>
</comment>